<organism evidence="10 11">
    <name type="scientific">Lophiotrema nucula</name>
    <dbReference type="NCBI Taxonomy" id="690887"/>
    <lineage>
        <taxon>Eukaryota</taxon>
        <taxon>Fungi</taxon>
        <taxon>Dikarya</taxon>
        <taxon>Ascomycota</taxon>
        <taxon>Pezizomycotina</taxon>
        <taxon>Dothideomycetes</taxon>
        <taxon>Pleosporomycetidae</taxon>
        <taxon>Pleosporales</taxon>
        <taxon>Lophiotremataceae</taxon>
        <taxon>Lophiotrema</taxon>
    </lineage>
</organism>
<evidence type="ECO:0000256" key="9">
    <source>
        <dbReference type="SAM" id="MobiDB-lite"/>
    </source>
</evidence>
<feature type="compositionally biased region" description="Basic and acidic residues" evidence="9">
    <location>
        <begin position="170"/>
        <end position="185"/>
    </location>
</feature>
<keyword evidence="11" id="KW-1185">Reference proteome</keyword>
<gene>
    <name evidence="8" type="primary">MED4</name>
    <name evidence="10" type="ORF">BDV96DRAFT_264888</name>
</gene>
<evidence type="ECO:0000256" key="3">
    <source>
        <dbReference type="ARBA" id="ARBA00020629"/>
    </source>
</evidence>
<evidence type="ECO:0000256" key="5">
    <source>
        <dbReference type="ARBA" id="ARBA00023163"/>
    </source>
</evidence>
<keyword evidence="10" id="KW-0675">Receptor</keyword>
<comment type="subunit">
    <text evidence="8">Component of the Mediator complex.</text>
</comment>
<dbReference type="Pfam" id="PF10018">
    <property type="entry name" value="Med4"/>
    <property type="match status" value="1"/>
</dbReference>
<evidence type="ECO:0000256" key="7">
    <source>
        <dbReference type="ARBA" id="ARBA00031257"/>
    </source>
</evidence>
<evidence type="ECO:0000256" key="6">
    <source>
        <dbReference type="ARBA" id="ARBA00023242"/>
    </source>
</evidence>
<sequence length="307" mass="33446">MDTILLAQFERVEAALNTLVASIESYNPSTQAAIDLVAADDELSRGLDQLSHHQNNHARILALRTEDDALSAQLKSSISTLATLRHELQETPATTFSEDSRPVQFDELLRFARNISRHTVPPTYREPIPKDAEEVEKEKEKDKDKEEAGSNGVATPSVPAAGASFPSADEANKDPDGTGEGPDVKPVTEEQAEWLKKLHESGNQWTPWPSVEKIRVGNLHAIQALLDHGKDPNTELTLQVKHGSQVQGPTLAQAVEQVVEQPQIAAAPQEPQMQLDGVQQGGPVAAAQQAEEQGQFSGFDEYDSEDT</sequence>
<feature type="compositionally biased region" description="Low complexity" evidence="9">
    <location>
        <begin position="267"/>
        <end position="295"/>
    </location>
</feature>
<proteinExistence type="inferred from homology"/>
<keyword evidence="4 8" id="KW-0805">Transcription regulation</keyword>
<evidence type="ECO:0000313" key="10">
    <source>
        <dbReference type="EMBL" id="KAF2108400.1"/>
    </source>
</evidence>
<evidence type="ECO:0000256" key="2">
    <source>
        <dbReference type="ARBA" id="ARBA00009626"/>
    </source>
</evidence>
<dbReference type="GO" id="GO:0003712">
    <property type="term" value="F:transcription coregulator activity"/>
    <property type="evidence" value="ECO:0007669"/>
    <property type="project" value="InterPro"/>
</dbReference>
<dbReference type="GO" id="GO:0016592">
    <property type="term" value="C:mediator complex"/>
    <property type="evidence" value="ECO:0007669"/>
    <property type="project" value="InterPro"/>
</dbReference>
<dbReference type="GO" id="GO:0006357">
    <property type="term" value="P:regulation of transcription by RNA polymerase II"/>
    <property type="evidence" value="ECO:0007669"/>
    <property type="project" value="InterPro"/>
</dbReference>
<feature type="compositionally biased region" description="Basic and acidic residues" evidence="9">
    <location>
        <begin position="127"/>
        <end position="148"/>
    </location>
</feature>
<name>A0A6A5YN41_9PLEO</name>
<dbReference type="EMBL" id="ML977348">
    <property type="protein sequence ID" value="KAF2108400.1"/>
    <property type="molecule type" value="Genomic_DNA"/>
</dbReference>
<evidence type="ECO:0000256" key="4">
    <source>
        <dbReference type="ARBA" id="ARBA00023015"/>
    </source>
</evidence>
<evidence type="ECO:0000256" key="1">
    <source>
        <dbReference type="ARBA" id="ARBA00004123"/>
    </source>
</evidence>
<keyword evidence="6 8" id="KW-0539">Nucleus</keyword>
<feature type="region of interest" description="Disordered" evidence="9">
    <location>
        <begin position="120"/>
        <end position="185"/>
    </location>
</feature>
<keyword evidence="5 8" id="KW-0804">Transcription</keyword>
<protein>
    <recommendedName>
        <fullName evidence="3 8">Mediator of RNA polymerase II transcription subunit 4</fullName>
    </recommendedName>
    <alternativeName>
        <fullName evidence="7 8">Mediator complex subunit 4</fullName>
    </alternativeName>
</protein>
<evidence type="ECO:0000313" key="11">
    <source>
        <dbReference type="Proteomes" id="UP000799770"/>
    </source>
</evidence>
<dbReference type="Proteomes" id="UP000799770">
    <property type="component" value="Unassembled WGS sequence"/>
</dbReference>
<keyword evidence="8" id="KW-0010">Activator</keyword>
<evidence type="ECO:0000256" key="8">
    <source>
        <dbReference type="RuleBase" id="RU364141"/>
    </source>
</evidence>
<accession>A0A6A5YN41</accession>
<feature type="region of interest" description="Disordered" evidence="9">
    <location>
        <begin position="267"/>
        <end position="307"/>
    </location>
</feature>
<dbReference type="AlphaFoldDB" id="A0A6A5YN41"/>
<dbReference type="InterPro" id="IPR019258">
    <property type="entry name" value="Mediator_Med4"/>
</dbReference>
<comment type="similarity">
    <text evidence="2 8">Belongs to the Mediator complex subunit 4 family.</text>
</comment>
<reference evidence="10" key="1">
    <citation type="journal article" date="2020" name="Stud. Mycol.">
        <title>101 Dothideomycetes genomes: a test case for predicting lifestyles and emergence of pathogens.</title>
        <authorList>
            <person name="Haridas S."/>
            <person name="Albert R."/>
            <person name="Binder M."/>
            <person name="Bloem J."/>
            <person name="Labutti K."/>
            <person name="Salamov A."/>
            <person name="Andreopoulos B."/>
            <person name="Baker S."/>
            <person name="Barry K."/>
            <person name="Bills G."/>
            <person name="Bluhm B."/>
            <person name="Cannon C."/>
            <person name="Castanera R."/>
            <person name="Culley D."/>
            <person name="Daum C."/>
            <person name="Ezra D."/>
            <person name="Gonzalez J."/>
            <person name="Henrissat B."/>
            <person name="Kuo A."/>
            <person name="Liang C."/>
            <person name="Lipzen A."/>
            <person name="Lutzoni F."/>
            <person name="Magnuson J."/>
            <person name="Mondo S."/>
            <person name="Nolan M."/>
            <person name="Ohm R."/>
            <person name="Pangilinan J."/>
            <person name="Park H.-J."/>
            <person name="Ramirez L."/>
            <person name="Alfaro M."/>
            <person name="Sun H."/>
            <person name="Tritt A."/>
            <person name="Yoshinaga Y."/>
            <person name="Zwiers L.-H."/>
            <person name="Turgeon B."/>
            <person name="Goodwin S."/>
            <person name="Spatafora J."/>
            <person name="Crous P."/>
            <person name="Grigoriev I."/>
        </authorList>
    </citation>
    <scope>NUCLEOTIDE SEQUENCE</scope>
    <source>
        <strain evidence="10">CBS 627.86</strain>
    </source>
</reference>
<comment type="subcellular location">
    <subcellularLocation>
        <location evidence="1 8">Nucleus</location>
    </subcellularLocation>
</comment>
<dbReference type="OrthoDB" id="1929813at2759"/>
<comment type="function">
    <text evidence="8">Component of the Mediator complex, a coactivator involved in the regulated transcription of nearly all RNA polymerase II-dependent genes. Mediator functions as a bridge to convey information from gene-specific regulatory proteins to the basal RNA polymerase II transcription machinery. Mediator is recruited to promoters by direct interactions with regulatory proteins and serves as a scaffold for the assembly of a functional preinitiation complex with RNA polymerase II and the general transcription factors.</text>
</comment>